<dbReference type="InterPro" id="IPR000462">
    <property type="entry name" value="CDP-OH_P_trans"/>
</dbReference>
<dbReference type="PIRSF" id="PIRSF000847">
    <property type="entry name" value="Phos_ph_gly_syn"/>
    <property type="match status" value="1"/>
</dbReference>
<keyword evidence="9" id="KW-0594">Phospholipid biosynthesis</keyword>
<dbReference type="RefSeq" id="WP_344343421.1">
    <property type="nucleotide sequence ID" value="NZ_BAAAQT010000006.1"/>
</dbReference>
<dbReference type="InterPro" id="IPR050324">
    <property type="entry name" value="CDP-alcohol_PTase-I"/>
</dbReference>
<comment type="caution">
    <text evidence="14">The sequence shown here is derived from an EMBL/GenBank/DDBJ whole genome shotgun (WGS) entry which is preliminary data.</text>
</comment>
<evidence type="ECO:0000256" key="11">
    <source>
        <dbReference type="NCBIfam" id="TIGR00560"/>
    </source>
</evidence>
<dbReference type="PANTHER" id="PTHR14269">
    <property type="entry name" value="CDP-DIACYLGLYCEROL--GLYCEROL-3-PHOSPHATE 3-PHOSPHATIDYLTRANSFERASE-RELATED"/>
    <property type="match status" value="1"/>
</dbReference>
<gene>
    <name evidence="14" type="primary">pgsA</name>
    <name evidence="14" type="ORF">GCM10009846_21350</name>
</gene>
<dbReference type="Pfam" id="PF01066">
    <property type="entry name" value="CDP-OH_P_transf"/>
    <property type="match status" value="1"/>
</dbReference>
<evidence type="ECO:0000313" key="15">
    <source>
        <dbReference type="Proteomes" id="UP001501599"/>
    </source>
</evidence>
<feature type="transmembrane region" description="Helical" evidence="13">
    <location>
        <begin position="55"/>
        <end position="75"/>
    </location>
</feature>
<keyword evidence="15" id="KW-1185">Reference proteome</keyword>
<protein>
    <recommendedName>
        <fullName evidence="11">CDP-diacylglycerol--glycerol-3-phosphate 3-phosphatidyltransferase</fullName>
        <ecNumber evidence="11">2.7.8.5</ecNumber>
    </recommendedName>
</protein>
<dbReference type="PROSITE" id="PS00379">
    <property type="entry name" value="CDP_ALCOHOL_P_TRANSF"/>
    <property type="match status" value="1"/>
</dbReference>
<dbReference type="NCBIfam" id="TIGR00560">
    <property type="entry name" value="pgsA"/>
    <property type="match status" value="1"/>
</dbReference>
<evidence type="ECO:0000256" key="4">
    <source>
        <dbReference type="ARBA" id="ARBA00022679"/>
    </source>
</evidence>
<keyword evidence="6 13" id="KW-1133">Transmembrane helix</keyword>
<dbReference type="Proteomes" id="UP001501599">
    <property type="component" value="Unassembled WGS sequence"/>
</dbReference>
<evidence type="ECO:0000256" key="3">
    <source>
        <dbReference type="ARBA" id="ARBA00022516"/>
    </source>
</evidence>
<evidence type="ECO:0000256" key="10">
    <source>
        <dbReference type="ARBA" id="ARBA00023264"/>
    </source>
</evidence>
<dbReference type="Gene3D" id="1.20.120.1760">
    <property type="match status" value="1"/>
</dbReference>
<dbReference type="InterPro" id="IPR048254">
    <property type="entry name" value="CDP_ALCOHOL_P_TRANSF_CS"/>
</dbReference>
<proteinExistence type="inferred from homology"/>
<dbReference type="InterPro" id="IPR004570">
    <property type="entry name" value="Phosphatidylglycerol_P_synth"/>
</dbReference>
<evidence type="ECO:0000256" key="12">
    <source>
        <dbReference type="RuleBase" id="RU003750"/>
    </source>
</evidence>
<keyword evidence="7" id="KW-0443">Lipid metabolism</keyword>
<evidence type="ECO:0000256" key="5">
    <source>
        <dbReference type="ARBA" id="ARBA00022692"/>
    </source>
</evidence>
<keyword evidence="10" id="KW-1208">Phospholipid metabolism</keyword>
<keyword evidence="8 13" id="KW-0472">Membrane</keyword>
<feature type="transmembrane region" description="Helical" evidence="13">
    <location>
        <begin position="95"/>
        <end position="120"/>
    </location>
</feature>
<dbReference type="EMBL" id="BAAAQT010000006">
    <property type="protein sequence ID" value="GAA2174637.1"/>
    <property type="molecule type" value="Genomic_DNA"/>
</dbReference>
<evidence type="ECO:0000313" key="14">
    <source>
        <dbReference type="EMBL" id="GAA2174637.1"/>
    </source>
</evidence>
<comment type="subcellular location">
    <subcellularLocation>
        <location evidence="1">Membrane</location>
        <topology evidence="1">Multi-pass membrane protein</topology>
    </subcellularLocation>
</comment>
<keyword evidence="5 13" id="KW-0812">Transmembrane</keyword>
<dbReference type="PANTHER" id="PTHR14269:SF52">
    <property type="entry name" value="PHOSPHATIDYLGLYCEROPHOSPHATE SYNTHASE-RELATED"/>
    <property type="match status" value="1"/>
</dbReference>
<evidence type="ECO:0000256" key="1">
    <source>
        <dbReference type="ARBA" id="ARBA00004141"/>
    </source>
</evidence>
<dbReference type="EC" id="2.7.8.5" evidence="11"/>
<evidence type="ECO:0000256" key="13">
    <source>
        <dbReference type="SAM" id="Phobius"/>
    </source>
</evidence>
<evidence type="ECO:0000256" key="6">
    <source>
        <dbReference type="ARBA" id="ARBA00022989"/>
    </source>
</evidence>
<reference evidence="15" key="1">
    <citation type="journal article" date="2019" name="Int. J. Syst. Evol. Microbiol.">
        <title>The Global Catalogue of Microorganisms (GCM) 10K type strain sequencing project: providing services to taxonomists for standard genome sequencing and annotation.</title>
        <authorList>
            <consortium name="The Broad Institute Genomics Platform"/>
            <consortium name="The Broad Institute Genome Sequencing Center for Infectious Disease"/>
            <person name="Wu L."/>
            <person name="Ma J."/>
        </authorList>
    </citation>
    <scope>NUCLEOTIDE SEQUENCE [LARGE SCALE GENOMIC DNA]</scope>
    <source>
        <strain evidence="15">JCM 16026</strain>
    </source>
</reference>
<feature type="transmembrane region" description="Helical" evidence="13">
    <location>
        <begin position="20"/>
        <end position="43"/>
    </location>
</feature>
<accession>A0ABP5MJ12</accession>
<evidence type="ECO:0000256" key="8">
    <source>
        <dbReference type="ARBA" id="ARBA00023136"/>
    </source>
</evidence>
<sequence>MSILSPWRGRVWARGETPASVASVPNVISVVRVVLTPVFVWLVLADDGELGSLRLVAAVLFVVLIATDFVDGWIARSRNLVTDFGKLFDPIADKAITGAAFVVLSILGELPWWITILVLVREIGITVHRLAIANDVVIPASWPGKAKTWAQAVALSAALLPLAAWIGETPAAVIHVTTMVVAILLTIASGLEYLWHVRPGRR</sequence>
<keyword evidence="3" id="KW-0444">Lipid biosynthesis</keyword>
<organism evidence="14 15">
    <name type="scientific">Agrococcus versicolor</name>
    <dbReference type="NCBI Taxonomy" id="501482"/>
    <lineage>
        <taxon>Bacteria</taxon>
        <taxon>Bacillati</taxon>
        <taxon>Actinomycetota</taxon>
        <taxon>Actinomycetes</taxon>
        <taxon>Micrococcales</taxon>
        <taxon>Microbacteriaceae</taxon>
        <taxon>Agrococcus</taxon>
    </lineage>
</organism>
<comment type="similarity">
    <text evidence="2 12">Belongs to the CDP-alcohol phosphatidyltransferase class-I family.</text>
</comment>
<name>A0ABP5MJ12_9MICO</name>
<feature type="transmembrane region" description="Helical" evidence="13">
    <location>
        <begin position="172"/>
        <end position="195"/>
    </location>
</feature>
<keyword evidence="4 12" id="KW-0808">Transferase</keyword>
<evidence type="ECO:0000256" key="7">
    <source>
        <dbReference type="ARBA" id="ARBA00023098"/>
    </source>
</evidence>
<evidence type="ECO:0000256" key="9">
    <source>
        <dbReference type="ARBA" id="ARBA00023209"/>
    </source>
</evidence>
<dbReference type="InterPro" id="IPR043130">
    <property type="entry name" value="CDP-OH_PTrfase_TM_dom"/>
</dbReference>
<evidence type="ECO:0000256" key="2">
    <source>
        <dbReference type="ARBA" id="ARBA00010441"/>
    </source>
</evidence>